<gene>
    <name evidence="2" type="ordered locus">Snas_3044</name>
</gene>
<feature type="chain" id="PRO_5003049003" description="Xylan 1,4-beta-xylosidase" evidence="1">
    <location>
        <begin position="37"/>
        <end position="369"/>
    </location>
</feature>
<dbReference type="RefSeq" id="WP_013018286.1">
    <property type="nucleotide sequence ID" value="NC_013947.1"/>
</dbReference>
<dbReference type="PANTHER" id="PTHR12631">
    <property type="entry name" value="ALPHA-L-IDURONIDASE"/>
    <property type="match status" value="1"/>
</dbReference>
<evidence type="ECO:0000313" key="2">
    <source>
        <dbReference type="EMBL" id="ADD42715.1"/>
    </source>
</evidence>
<dbReference type="InterPro" id="IPR051923">
    <property type="entry name" value="Glycosyl_Hydrolase_39"/>
</dbReference>
<reference evidence="2 3" key="1">
    <citation type="journal article" date="2009" name="Stand. Genomic Sci.">
        <title>Complete genome sequence of Stackebrandtia nassauensis type strain (LLR-40K-21).</title>
        <authorList>
            <person name="Munk C."/>
            <person name="Lapidus A."/>
            <person name="Copeland A."/>
            <person name="Jando M."/>
            <person name="Mayilraj S."/>
            <person name="Glavina Del Rio T."/>
            <person name="Nolan M."/>
            <person name="Chen F."/>
            <person name="Lucas S."/>
            <person name="Tice H."/>
            <person name="Cheng J.F."/>
            <person name="Han C."/>
            <person name="Detter J.C."/>
            <person name="Bruce D."/>
            <person name="Goodwin L."/>
            <person name="Chain P."/>
            <person name="Pitluck S."/>
            <person name="Goker M."/>
            <person name="Ovchinikova G."/>
            <person name="Pati A."/>
            <person name="Ivanova N."/>
            <person name="Mavromatis K."/>
            <person name="Chen A."/>
            <person name="Palaniappan K."/>
            <person name="Land M."/>
            <person name="Hauser L."/>
            <person name="Chang Y.J."/>
            <person name="Jeffries C.D."/>
            <person name="Bristow J."/>
            <person name="Eisen J.A."/>
            <person name="Markowitz V."/>
            <person name="Hugenholtz P."/>
            <person name="Kyrpides N.C."/>
            <person name="Klenk H.P."/>
        </authorList>
    </citation>
    <scope>NUCLEOTIDE SEQUENCE [LARGE SCALE GENOMIC DNA]</scope>
    <source>
        <strain evidence="3">DSM 44728 / CIP 108903 / NRRL B-16338 / NBRC 102104 / LLR-40K-21</strain>
    </source>
</reference>
<dbReference type="KEGG" id="sna:Snas_3044"/>
<evidence type="ECO:0000313" key="3">
    <source>
        <dbReference type="Proteomes" id="UP000000844"/>
    </source>
</evidence>
<dbReference type="EMBL" id="CP001778">
    <property type="protein sequence ID" value="ADD42715.1"/>
    <property type="molecule type" value="Genomic_DNA"/>
</dbReference>
<dbReference type="PANTHER" id="PTHR12631:SF10">
    <property type="entry name" value="BETA-XYLOSIDASE-LIKE PROTEIN-RELATED"/>
    <property type="match status" value="1"/>
</dbReference>
<dbReference type="SUPFAM" id="SSF51445">
    <property type="entry name" value="(Trans)glycosidases"/>
    <property type="match status" value="1"/>
</dbReference>
<evidence type="ECO:0008006" key="4">
    <source>
        <dbReference type="Google" id="ProtNLM"/>
    </source>
</evidence>
<dbReference type="HOGENOM" id="CLU_049286_0_0_11"/>
<proteinExistence type="predicted"/>
<organism evidence="2 3">
    <name type="scientific">Stackebrandtia nassauensis (strain DSM 44728 / CIP 108903 / NRRL B-16338 / NBRC 102104 / LLR-40K-21)</name>
    <dbReference type="NCBI Taxonomy" id="446470"/>
    <lineage>
        <taxon>Bacteria</taxon>
        <taxon>Bacillati</taxon>
        <taxon>Actinomycetota</taxon>
        <taxon>Actinomycetes</taxon>
        <taxon>Glycomycetales</taxon>
        <taxon>Glycomycetaceae</taxon>
        <taxon>Stackebrandtia</taxon>
    </lineage>
</organism>
<keyword evidence="1" id="KW-0732">Signal</keyword>
<dbReference type="CAZy" id="GH39">
    <property type="family name" value="Glycoside Hydrolase Family 39"/>
</dbReference>
<protein>
    <recommendedName>
        <fullName evidence="4">Xylan 1,4-beta-xylosidase</fullName>
    </recommendedName>
</protein>
<dbReference type="InterPro" id="IPR017853">
    <property type="entry name" value="GH"/>
</dbReference>
<feature type="signal peptide" evidence="1">
    <location>
        <begin position="1"/>
        <end position="36"/>
    </location>
</feature>
<accession>D3QAD2</accession>
<dbReference type="Proteomes" id="UP000000844">
    <property type="component" value="Chromosome"/>
</dbReference>
<dbReference type="Gene3D" id="3.20.20.80">
    <property type="entry name" value="Glycosidases"/>
    <property type="match status" value="1"/>
</dbReference>
<dbReference type="AlphaFoldDB" id="D3QAD2"/>
<dbReference type="eggNOG" id="COG3664">
    <property type="taxonomic scope" value="Bacteria"/>
</dbReference>
<sequence length="369" mass="40239">MRVFPLLGGRRRRAAVASAGALVLAVVGYTAATASADTNADFQVGYTHNNTAFPFGDDDATASAKEILSGTGPIQNQHLMGFGTDNPWPKQDGPRDFSSLEERLAAIKSTDGKPVITLCSAPGWMKPSGDDWEMNEAPKPEYYDEFAQLAAETAQKFPEVEYFQVWNEFKGFWNGSEPDYVEFTKFYNQVYDAVKEVRPDAKIGGPYVTLRNEYGQPGDSEVSGEWGEVNPGDIEAVRYWNENKSGAEFFTLDAWTIDGDGDALDPAQMKQMFSDVTAFFAAESGLPVWWSEYYAPLSGPKPGDDVDPTTPEAVTAALEGMRDGGASVALWWQPECGEGPHPCVFTDTSQAGGGKRTEFTEVAEAFSGR</sequence>
<dbReference type="GO" id="GO:0004553">
    <property type="term" value="F:hydrolase activity, hydrolyzing O-glycosyl compounds"/>
    <property type="evidence" value="ECO:0007669"/>
    <property type="project" value="TreeGrafter"/>
</dbReference>
<evidence type="ECO:0000256" key="1">
    <source>
        <dbReference type="SAM" id="SignalP"/>
    </source>
</evidence>
<keyword evidence="3" id="KW-1185">Reference proteome</keyword>
<name>D3QAD2_STANL</name>